<dbReference type="InterPro" id="IPR029063">
    <property type="entry name" value="SAM-dependent_MTases_sf"/>
</dbReference>
<dbReference type="GO" id="GO:0005737">
    <property type="term" value="C:cytoplasm"/>
    <property type="evidence" value="ECO:0007669"/>
    <property type="project" value="TreeGrafter"/>
</dbReference>
<dbReference type="CDD" id="cd02440">
    <property type="entry name" value="AdoMet_MTases"/>
    <property type="match status" value="1"/>
</dbReference>
<dbReference type="GO" id="GO:0008168">
    <property type="term" value="F:methyltransferase activity"/>
    <property type="evidence" value="ECO:0007669"/>
    <property type="project" value="UniProtKB-KW"/>
</dbReference>
<dbReference type="InterPro" id="IPR025714">
    <property type="entry name" value="Methyltranfer_dom"/>
</dbReference>
<dbReference type="EMBL" id="CP016379">
    <property type="protein sequence ID" value="AZR74199.1"/>
    <property type="molecule type" value="Genomic_DNA"/>
</dbReference>
<dbReference type="AlphaFoldDB" id="A0A3Q9HRN6"/>
<accession>A0A3Q9HRN6</accession>
<dbReference type="GO" id="GO:0032259">
    <property type="term" value="P:methylation"/>
    <property type="evidence" value="ECO:0007669"/>
    <property type="project" value="UniProtKB-KW"/>
</dbReference>
<dbReference type="OrthoDB" id="5502211at2"/>
<protein>
    <submittedName>
        <fullName evidence="2">SAM-dependent methyltransferase</fullName>
    </submittedName>
</protein>
<keyword evidence="2" id="KW-0808">Transferase</keyword>
<dbReference type="Gene3D" id="3.40.50.150">
    <property type="entry name" value="Vaccinia Virus protein VP39"/>
    <property type="match status" value="1"/>
</dbReference>
<evidence type="ECO:0000259" key="1">
    <source>
        <dbReference type="Pfam" id="PF13679"/>
    </source>
</evidence>
<evidence type="ECO:0000313" key="2">
    <source>
        <dbReference type="EMBL" id="AZR74199.1"/>
    </source>
</evidence>
<dbReference type="RefSeq" id="WP_127017556.1">
    <property type="nucleotide sequence ID" value="NZ_CP016379.1"/>
</dbReference>
<keyword evidence="2" id="KW-0489">Methyltransferase</keyword>
<name>A0A3Q9HRN6_9FIRM</name>
<dbReference type="KEGG" id="aft:BBF96_12800"/>
<dbReference type="SUPFAM" id="SSF53335">
    <property type="entry name" value="S-adenosyl-L-methionine-dependent methyltransferases"/>
    <property type="match status" value="1"/>
</dbReference>
<dbReference type="Pfam" id="PF13679">
    <property type="entry name" value="Methyltransf_32"/>
    <property type="match status" value="1"/>
</dbReference>
<gene>
    <name evidence="2" type="ORF">BBF96_12800</name>
</gene>
<keyword evidence="3" id="KW-1185">Reference proteome</keyword>
<organism evidence="2 3">
    <name type="scientific">Anoxybacter fermentans</name>
    <dbReference type="NCBI Taxonomy" id="1323375"/>
    <lineage>
        <taxon>Bacteria</taxon>
        <taxon>Bacillati</taxon>
        <taxon>Bacillota</taxon>
        <taxon>Clostridia</taxon>
        <taxon>Halanaerobiales</taxon>
        <taxon>Anoxybacter</taxon>
    </lineage>
</organism>
<evidence type="ECO:0000313" key="3">
    <source>
        <dbReference type="Proteomes" id="UP000267250"/>
    </source>
</evidence>
<proteinExistence type="predicted"/>
<sequence>MKKQICNKLQFFLKGLEQRLKDNEDFFQEIIINFKSGAKIFPARLQYAGPEKLKYSFQGASKVISFTDLSQEVAKEAENFDELILTFVERGTRILVEADNKDVRIKYEDAAQKEPESSHYQTTAQVGNREYYIKVGQADELLKAIGIMTKDGKIKNDMIRKYNQIDHFVELIDGMLKELGDKDGPINILDCGCGKSYLTFVLNFYLKNILKKDCYFIGLDYSKGVIETSREIARKLGYRNMDFYQTDIKNFKPNRPIDLVISLHACDTATDEALALAIKSKAKAIVAVPCCHRELLDQYSFDLLVPIIKHGIFKTRLADLLTDGLRSLYLEAKGYKTSVVEYISPLETPKNLMIRAVKTREVNPKALKEYQRLKQFLKVNPAIERFTETVS</sequence>
<dbReference type="PANTHER" id="PTHR13369:SF3">
    <property type="entry name" value="METHYLTRANSFERASE DOMAIN-CONTAINING PROTEIN"/>
    <property type="match status" value="1"/>
</dbReference>
<reference evidence="2 3" key="1">
    <citation type="submission" date="2016-07" db="EMBL/GenBank/DDBJ databases">
        <title>Genome and transcriptome analysis of iron-reducing fermentative bacteria Anoxybacter fermentans.</title>
        <authorList>
            <person name="Zeng X."/>
            <person name="Shao Z."/>
        </authorList>
    </citation>
    <scope>NUCLEOTIDE SEQUENCE [LARGE SCALE GENOMIC DNA]</scope>
    <source>
        <strain evidence="2 3">DY22613</strain>
    </source>
</reference>
<dbReference type="PANTHER" id="PTHR13369">
    <property type="match status" value="1"/>
</dbReference>
<dbReference type="Proteomes" id="UP000267250">
    <property type="component" value="Chromosome"/>
</dbReference>
<feature type="domain" description="Methyltransferase" evidence="1">
    <location>
        <begin position="160"/>
        <end position="296"/>
    </location>
</feature>